<gene>
    <name evidence="3" type="ORF">ENJ15_00075</name>
</gene>
<dbReference type="EMBL" id="DRLI01000004">
    <property type="protein sequence ID" value="HHM01378.1"/>
    <property type="molecule type" value="Genomic_DNA"/>
</dbReference>
<evidence type="ECO:0000256" key="1">
    <source>
        <dbReference type="SAM" id="SignalP"/>
    </source>
</evidence>
<comment type="caution">
    <text evidence="3">The sequence shown here is derived from an EMBL/GenBank/DDBJ whole genome shotgun (WGS) entry which is preliminary data.</text>
</comment>
<dbReference type="PANTHER" id="PTHR30189:SF1">
    <property type="entry name" value="LPS-ASSEMBLY PROTEIN LPTD"/>
    <property type="match status" value="1"/>
</dbReference>
<feature type="signal peptide" evidence="1">
    <location>
        <begin position="1"/>
        <end position="21"/>
    </location>
</feature>
<dbReference type="Gene3D" id="2.60.450.10">
    <property type="entry name" value="Lipopolysaccharide (LPS) transport protein A like domain"/>
    <property type="match status" value="1"/>
</dbReference>
<dbReference type="InterPro" id="IPR050218">
    <property type="entry name" value="LptD"/>
</dbReference>
<keyword evidence="1" id="KW-0732">Signal</keyword>
<name>A0A7V5RMP9_CALAY</name>
<dbReference type="Proteomes" id="UP000885771">
    <property type="component" value="Unassembled WGS sequence"/>
</dbReference>
<sequence length="782" mass="88456">MKSKPLLFCALLWGAFSSLPARTPADSLLTPPDSLAVSSTKKSSALTDKIVYTADHYSISIKHNRIYLSGNAQIKYETMTLAAERIIIDKEKNMLYASGVADSTDAEGNPVLRGTPVFTEKGQPPMYGRTIEYDLNTQRGKIEVGRTDMDPGHYKGEHIYKVADSTLFVREGYFTTCDLPDNPHFYFKSDEMRIKVRDRVVARPIYFYLADIPLAAVPFGIFPNKSGRQSGILLPSYGESRAGGRFLRGFGYYWAPNDYFDGTFITDFYDKLGFTYRANMNYKIRYLLNGKVSGEYYPVDPATGRKRQRWRFNFSHNQTIDPSFSISGYGSFQSDKDLQRDVSPNVNDRLNQLITSNLTLSKRFERSSINVSLSRTENLQTGESSYILPRLSYSTRKTTLFQLFTGKKPAAGRDWYQNIYLDYSSQAIGKGSRTRRQIRVDSTGTDSTYFVDESAYGIKHNARLSMAQKVGYFNLTPSLNFDEVWTDEITVGRYDPATGAIIREQKKQFAARHTFNASVGMRTKLYGLFEPNIGNLKYIRHVIDPGINYSITPDFSDEQFGYFTYVDTGLGRVAIDKFQKSPYGATRLGKSQRMNLSLNNRFQGKSIDEEGNEKKFDILQANFSTSYNFLADTYKWGNISSNYTTRVLGKTLNARATHSIYALGADGKTDGRTLIFDKGQWLPRLTSFSTSLSFRLDQKVLESFQGTLQKKSDVDSVAADSLDLELPRANITNSNLRREKQAAKKIKLPWSMAFNLSYSYNRPGADAGLERISLTSTADFKL</sequence>
<dbReference type="GO" id="GO:1990351">
    <property type="term" value="C:transporter complex"/>
    <property type="evidence" value="ECO:0007669"/>
    <property type="project" value="TreeGrafter"/>
</dbReference>
<dbReference type="AlphaFoldDB" id="A0A7V5RMP9"/>
<accession>A0A7V5RMP9</accession>
<feature type="non-terminal residue" evidence="3">
    <location>
        <position position="782"/>
    </location>
</feature>
<feature type="chain" id="PRO_5030891239" evidence="1">
    <location>
        <begin position="22"/>
        <end position="782"/>
    </location>
</feature>
<dbReference type="GO" id="GO:0009279">
    <property type="term" value="C:cell outer membrane"/>
    <property type="evidence" value="ECO:0007669"/>
    <property type="project" value="TreeGrafter"/>
</dbReference>
<feature type="domain" description="LPS-assembly protein LptD central" evidence="2">
    <location>
        <begin position="200"/>
        <end position="661"/>
    </location>
</feature>
<evidence type="ECO:0000259" key="2">
    <source>
        <dbReference type="Pfam" id="PF19838"/>
    </source>
</evidence>
<dbReference type="PANTHER" id="PTHR30189">
    <property type="entry name" value="LPS-ASSEMBLY PROTEIN"/>
    <property type="match status" value="1"/>
</dbReference>
<organism evidence="3">
    <name type="scientific">Caldithrix abyssi</name>
    <dbReference type="NCBI Taxonomy" id="187145"/>
    <lineage>
        <taxon>Bacteria</taxon>
        <taxon>Pseudomonadati</taxon>
        <taxon>Calditrichota</taxon>
        <taxon>Calditrichia</taxon>
        <taxon>Calditrichales</taxon>
        <taxon>Calditrichaceae</taxon>
        <taxon>Caldithrix</taxon>
    </lineage>
</organism>
<dbReference type="InterPro" id="IPR045659">
    <property type="entry name" value="LptD_2"/>
</dbReference>
<dbReference type="Pfam" id="PF19838">
    <property type="entry name" value="LptD_2"/>
    <property type="match status" value="1"/>
</dbReference>
<reference evidence="3" key="1">
    <citation type="journal article" date="2020" name="mSystems">
        <title>Genome- and Community-Level Interaction Insights into Carbon Utilization and Element Cycling Functions of Hydrothermarchaeota in Hydrothermal Sediment.</title>
        <authorList>
            <person name="Zhou Z."/>
            <person name="Liu Y."/>
            <person name="Xu W."/>
            <person name="Pan J."/>
            <person name="Luo Z.H."/>
            <person name="Li M."/>
        </authorList>
    </citation>
    <scope>NUCLEOTIDE SEQUENCE [LARGE SCALE GENOMIC DNA]</scope>
    <source>
        <strain evidence="3">HyVt-460</strain>
    </source>
</reference>
<protein>
    <submittedName>
        <fullName evidence="3">LPS-assembly protein LptD</fullName>
    </submittedName>
</protein>
<evidence type="ECO:0000313" key="3">
    <source>
        <dbReference type="EMBL" id="HHM01378.1"/>
    </source>
</evidence>
<proteinExistence type="predicted"/>